<dbReference type="Proteomes" id="UP001266305">
    <property type="component" value="Unassembled WGS sequence"/>
</dbReference>
<proteinExistence type="predicted"/>
<gene>
    <name evidence="2" type="ORF">P7K49_021693</name>
</gene>
<reference evidence="2 3" key="1">
    <citation type="submission" date="2023-05" db="EMBL/GenBank/DDBJ databases">
        <title>B98-5 Cell Line De Novo Hybrid Assembly: An Optical Mapping Approach.</title>
        <authorList>
            <person name="Kananen K."/>
            <person name="Auerbach J.A."/>
            <person name="Kautto E."/>
            <person name="Blachly J.S."/>
        </authorList>
    </citation>
    <scope>NUCLEOTIDE SEQUENCE [LARGE SCALE GENOMIC DNA]</scope>
    <source>
        <strain evidence="2">B95-8</strain>
        <tissue evidence="2">Cell line</tissue>
    </source>
</reference>
<feature type="region of interest" description="Disordered" evidence="1">
    <location>
        <begin position="1"/>
        <end position="89"/>
    </location>
</feature>
<feature type="compositionally biased region" description="Basic and acidic residues" evidence="1">
    <location>
        <begin position="38"/>
        <end position="47"/>
    </location>
</feature>
<name>A0ABQ9UU53_SAGOE</name>
<evidence type="ECO:0000313" key="3">
    <source>
        <dbReference type="Proteomes" id="UP001266305"/>
    </source>
</evidence>
<evidence type="ECO:0000313" key="2">
    <source>
        <dbReference type="EMBL" id="KAK2100345.1"/>
    </source>
</evidence>
<feature type="compositionally biased region" description="Low complexity" evidence="1">
    <location>
        <begin position="26"/>
        <end position="37"/>
    </location>
</feature>
<accession>A0ABQ9UU53</accession>
<dbReference type="EMBL" id="JASSZA010000010">
    <property type="protein sequence ID" value="KAK2100345.1"/>
    <property type="molecule type" value="Genomic_DNA"/>
</dbReference>
<keyword evidence="3" id="KW-1185">Reference proteome</keyword>
<sequence length="137" mass="14302">MLTSWVPHPWSRGGTPCAGGLGLAGQSPQSPPSVFSPEQKEPPKEAEPVVAAEPEAPENNGNNSWPRDDTKIASGTPNPKLAASNQEIPSAGQQGVHTLFFVSEVGGAWLGLLSQQDHPVLPTSEPGTRGQGFMGWG</sequence>
<feature type="compositionally biased region" description="Polar residues" evidence="1">
    <location>
        <begin position="73"/>
        <end position="89"/>
    </location>
</feature>
<organism evidence="2 3">
    <name type="scientific">Saguinus oedipus</name>
    <name type="common">Cotton-top tamarin</name>
    <name type="synonym">Oedipomidas oedipus</name>
    <dbReference type="NCBI Taxonomy" id="9490"/>
    <lineage>
        <taxon>Eukaryota</taxon>
        <taxon>Metazoa</taxon>
        <taxon>Chordata</taxon>
        <taxon>Craniata</taxon>
        <taxon>Vertebrata</taxon>
        <taxon>Euteleostomi</taxon>
        <taxon>Mammalia</taxon>
        <taxon>Eutheria</taxon>
        <taxon>Euarchontoglires</taxon>
        <taxon>Primates</taxon>
        <taxon>Haplorrhini</taxon>
        <taxon>Platyrrhini</taxon>
        <taxon>Cebidae</taxon>
        <taxon>Callitrichinae</taxon>
        <taxon>Saguinus</taxon>
    </lineage>
</organism>
<comment type="caution">
    <text evidence="2">The sequence shown here is derived from an EMBL/GenBank/DDBJ whole genome shotgun (WGS) entry which is preliminary data.</text>
</comment>
<protein>
    <submittedName>
        <fullName evidence="2">Uncharacterized protein</fullName>
    </submittedName>
</protein>
<feature type="compositionally biased region" description="Low complexity" evidence="1">
    <location>
        <begin position="48"/>
        <end position="58"/>
    </location>
</feature>
<evidence type="ECO:0000256" key="1">
    <source>
        <dbReference type="SAM" id="MobiDB-lite"/>
    </source>
</evidence>